<dbReference type="OrthoDB" id="9808936at2"/>
<feature type="binding site" evidence="10">
    <location>
        <begin position="11"/>
        <end position="13"/>
    </location>
    <ligand>
        <name>UDP-N-acetyl-alpha-D-glucosamine</name>
        <dbReference type="ChEBI" id="CHEBI:57705"/>
    </ligand>
</feature>
<dbReference type="GO" id="GO:0009252">
    <property type="term" value="P:peptidoglycan biosynthetic process"/>
    <property type="evidence" value="ECO:0007669"/>
    <property type="project" value="UniProtKB-UniRule"/>
</dbReference>
<dbReference type="GO" id="GO:0050511">
    <property type="term" value="F:undecaprenyldiphospho-muramoylpentapeptide beta-N-acetylglucosaminyltransferase activity"/>
    <property type="evidence" value="ECO:0007669"/>
    <property type="project" value="UniProtKB-UniRule"/>
</dbReference>
<gene>
    <name evidence="10" type="primary">murG</name>
    <name evidence="13" type="ORF">EDC28_101462</name>
</gene>
<keyword evidence="7 10" id="KW-0472">Membrane</keyword>
<dbReference type="EMBL" id="RJUL01000001">
    <property type="protein sequence ID" value="ROQ30770.1"/>
    <property type="molecule type" value="Genomic_DNA"/>
</dbReference>
<organism evidence="13 14">
    <name type="scientific">Gallaecimonas pentaromativorans</name>
    <dbReference type="NCBI Taxonomy" id="584787"/>
    <lineage>
        <taxon>Bacteria</taxon>
        <taxon>Pseudomonadati</taxon>
        <taxon>Pseudomonadota</taxon>
        <taxon>Gammaproteobacteria</taxon>
        <taxon>Enterobacterales</taxon>
        <taxon>Gallaecimonadaceae</taxon>
        <taxon>Gallaecimonas</taxon>
    </lineage>
</organism>
<evidence type="ECO:0000256" key="9">
    <source>
        <dbReference type="ARBA" id="ARBA00023316"/>
    </source>
</evidence>
<dbReference type="GO" id="GO:0008360">
    <property type="term" value="P:regulation of cell shape"/>
    <property type="evidence" value="ECO:0007669"/>
    <property type="project" value="UniProtKB-KW"/>
</dbReference>
<dbReference type="GO" id="GO:0005886">
    <property type="term" value="C:plasma membrane"/>
    <property type="evidence" value="ECO:0007669"/>
    <property type="project" value="UniProtKB-SubCell"/>
</dbReference>
<evidence type="ECO:0000313" key="13">
    <source>
        <dbReference type="EMBL" id="ROQ30770.1"/>
    </source>
</evidence>
<comment type="pathway">
    <text evidence="10">Cell wall biogenesis; peptidoglycan biosynthesis.</text>
</comment>
<dbReference type="GO" id="GO:0051301">
    <property type="term" value="P:cell division"/>
    <property type="evidence" value="ECO:0007669"/>
    <property type="project" value="UniProtKB-KW"/>
</dbReference>
<dbReference type="HAMAP" id="MF_00033">
    <property type="entry name" value="MurG"/>
    <property type="match status" value="1"/>
</dbReference>
<dbReference type="AlphaFoldDB" id="A0A3N1PVI7"/>
<feature type="domain" description="Glycosyltransferase family 28 N-terminal" evidence="11">
    <location>
        <begin position="5"/>
        <end position="141"/>
    </location>
</feature>
<keyword evidence="4 10" id="KW-0808">Transferase</keyword>
<comment type="catalytic activity">
    <reaction evidence="10">
        <text>di-trans,octa-cis-undecaprenyl diphospho-N-acetyl-alpha-D-muramoyl-L-alanyl-D-glutamyl-meso-2,6-diaminopimeloyl-D-alanyl-D-alanine + UDP-N-acetyl-alpha-D-glucosamine = di-trans,octa-cis-undecaprenyl diphospho-[N-acetyl-alpha-D-glucosaminyl-(1-&gt;4)]-N-acetyl-alpha-D-muramoyl-L-alanyl-D-glutamyl-meso-2,6-diaminopimeloyl-D-alanyl-D-alanine + UDP + H(+)</text>
        <dbReference type="Rhea" id="RHEA:31227"/>
        <dbReference type="ChEBI" id="CHEBI:15378"/>
        <dbReference type="ChEBI" id="CHEBI:57705"/>
        <dbReference type="ChEBI" id="CHEBI:58223"/>
        <dbReference type="ChEBI" id="CHEBI:61387"/>
        <dbReference type="ChEBI" id="CHEBI:61388"/>
        <dbReference type="EC" id="2.4.1.227"/>
    </reaction>
</comment>
<evidence type="ECO:0000256" key="8">
    <source>
        <dbReference type="ARBA" id="ARBA00023306"/>
    </source>
</evidence>
<keyword evidence="1 10" id="KW-1003">Cell membrane</keyword>
<comment type="caution">
    <text evidence="10">Lacks conserved residue(s) required for the propagation of feature annotation.</text>
</comment>
<feature type="binding site" evidence="10">
    <location>
        <position position="159"/>
    </location>
    <ligand>
        <name>UDP-N-acetyl-alpha-D-glucosamine</name>
        <dbReference type="ChEBI" id="CHEBI:57705"/>
    </ligand>
</feature>
<feature type="binding site" evidence="10">
    <location>
        <begin position="253"/>
        <end position="258"/>
    </location>
    <ligand>
        <name>UDP-N-acetyl-alpha-D-glucosamine</name>
        <dbReference type="ChEBI" id="CHEBI:57705"/>
    </ligand>
</feature>
<dbReference type="GO" id="GO:0071555">
    <property type="term" value="P:cell wall organization"/>
    <property type="evidence" value="ECO:0007669"/>
    <property type="project" value="UniProtKB-KW"/>
</dbReference>
<evidence type="ECO:0000256" key="10">
    <source>
        <dbReference type="HAMAP-Rule" id="MF_00033"/>
    </source>
</evidence>
<accession>A0A3N1PVI7</accession>
<evidence type="ECO:0000256" key="1">
    <source>
        <dbReference type="ARBA" id="ARBA00022475"/>
    </source>
</evidence>
<evidence type="ECO:0000259" key="11">
    <source>
        <dbReference type="Pfam" id="PF03033"/>
    </source>
</evidence>
<dbReference type="Pfam" id="PF04101">
    <property type="entry name" value="Glyco_tran_28_C"/>
    <property type="match status" value="1"/>
</dbReference>
<dbReference type="InterPro" id="IPR006009">
    <property type="entry name" value="GlcNAc_MurG"/>
</dbReference>
<comment type="similarity">
    <text evidence="10">Belongs to the glycosyltransferase 28 family. MurG subfamily.</text>
</comment>
<keyword evidence="5 10" id="KW-0133">Cell shape</keyword>
<keyword evidence="9 10" id="KW-0961">Cell wall biogenesis/degradation</keyword>
<dbReference type="InterPro" id="IPR007235">
    <property type="entry name" value="Glyco_trans_28_C"/>
</dbReference>
<protein>
    <recommendedName>
        <fullName evidence="10">UDP-N-acetylglucosamine--N-acetylmuramyl-(pentapeptide) pyrophosphoryl-undecaprenol N-acetylglucosamine transferase</fullName>
        <ecNumber evidence="10">2.4.1.227</ecNumber>
    </recommendedName>
    <alternativeName>
        <fullName evidence="10">Undecaprenyl-PP-MurNAc-pentapeptide-UDPGlcNAc GlcNAc transferase</fullName>
    </alternativeName>
</protein>
<keyword evidence="8 10" id="KW-0131">Cell cycle</keyword>
<evidence type="ECO:0000256" key="5">
    <source>
        <dbReference type="ARBA" id="ARBA00022960"/>
    </source>
</evidence>
<evidence type="ECO:0000259" key="12">
    <source>
        <dbReference type="Pfam" id="PF04101"/>
    </source>
</evidence>
<keyword evidence="14" id="KW-1185">Reference proteome</keyword>
<reference evidence="13 14" key="1">
    <citation type="submission" date="2018-11" db="EMBL/GenBank/DDBJ databases">
        <title>Genomic Encyclopedia of Type Strains, Phase IV (KMG-IV): sequencing the most valuable type-strain genomes for metagenomic binning, comparative biology and taxonomic classification.</title>
        <authorList>
            <person name="Goeker M."/>
        </authorList>
    </citation>
    <scope>NUCLEOTIDE SEQUENCE [LARGE SCALE GENOMIC DNA]</scope>
    <source>
        <strain evidence="13 14">DSM 21945</strain>
    </source>
</reference>
<dbReference type="RefSeq" id="WP_050659103.1">
    <property type="nucleotide sequence ID" value="NZ_JBLXAC010000002.1"/>
</dbReference>
<feature type="binding site" evidence="10">
    <location>
        <position position="279"/>
    </location>
    <ligand>
        <name>UDP-N-acetyl-alpha-D-glucosamine</name>
        <dbReference type="ChEBI" id="CHEBI:57705"/>
    </ligand>
</feature>
<keyword evidence="2 10" id="KW-0132">Cell division</keyword>
<evidence type="ECO:0000256" key="2">
    <source>
        <dbReference type="ARBA" id="ARBA00022618"/>
    </source>
</evidence>
<dbReference type="Proteomes" id="UP000268033">
    <property type="component" value="Unassembled WGS sequence"/>
</dbReference>
<comment type="function">
    <text evidence="10">Cell wall formation. Catalyzes the transfer of a GlcNAc subunit on undecaprenyl-pyrophosphoryl-MurNAc-pentapeptide (lipid intermediate I) to form undecaprenyl-pyrophosphoryl-MurNAc-(pentapeptide)GlcNAc (lipid intermediate II).</text>
</comment>
<keyword evidence="6 10" id="KW-0573">Peptidoglycan synthesis</keyword>
<dbReference type="STRING" id="584787.GCA_001247655_03641"/>
<dbReference type="PANTHER" id="PTHR21015">
    <property type="entry name" value="UDP-N-ACETYLGLUCOSAMINE--N-ACETYLMURAMYL-(PENTAPEPTIDE) PYROPHOSPHORYL-UNDECAPRENOL N-ACETYLGLUCOSAMINE TRANSFERASE 1"/>
    <property type="match status" value="1"/>
</dbReference>
<proteinExistence type="inferred from homology"/>
<dbReference type="NCBIfam" id="TIGR01133">
    <property type="entry name" value="murG"/>
    <property type="match status" value="1"/>
</dbReference>
<dbReference type="EC" id="2.4.1.227" evidence="10"/>
<comment type="subcellular location">
    <subcellularLocation>
        <location evidence="10">Cell membrane</location>
        <topology evidence="10">Peripheral membrane protein</topology>
        <orientation evidence="10">Cytoplasmic side</orientation>
    </subcellularLocation>
</comment>
<feature type="binding site" evidence="10">
    <location>
        <position position="182"/>
    </location>
    <ligand>
        <name>UDP-N-acetyl-alpha-D-glucosamine</name>
        <dbReference type="ChEBI" id="CHEBI:57705"/>
    </ligand>
</feature>
<dbReference type="PANTHER" id="PTHR21015:SF22">
    <property type="entry name" value="GLYCOSYLTRANSFERASE"/>
    <property type="match status" value="1"/>
</dbReference>
<comment type="caution">
    <text evidence="13">The sequence shown here is derived from an EMBL/GenBank/DDBJ whole genome shotgun (WGS) entry which is preliminary data.</text>
</comment>
<dbReference type="GO" id="GO:0005975">
    <property type="term" value="P:carbohydrate metabolic process"/>
    <property type="evidence" value="ECO:0007669"/>
    <property type="project" value="InterPro"/>
</dbReference>
<evidence type="ECO:0000256" key="7">
    <source>
        <dbReference type="ARBA" id="ARBA00023136"/>
    </source>
</evidence>
<feature type="domain" description="Glycosyl transferase family 28 C-terminal" evidence="12">
    <location>
        <begin position="176"/>
        <end position="336"/>
    </location>
</feature>
<evidence type="ECO:0000313" key="14">
    <source>
        <dbReference type="Proteomes" id="UP000268033"/>
    </source>
</evidence>
<feature type="binding site" evidence="10">
    <location>
        <position position="123"/>
    </location>
    <ligand>
        <name>UDP-N-acetyl-alpha-D-glucosamine</name>
        <dbReference type="ChEBI" id="CHEBI:57705"/>
    </ligand>
</feature>
<sequence length="354" mass="38260">MKRLMVMAGGTGGHIFPALAVAQHLQKEGWLIDWLGTPTRMEADIVPKYDIPLHFVNIQGVRGNGLKRLLVTPFKLVKAVFDAWRLFGRLQPDVVLGMGGFASGPGGIAAKLRGIPLVLHEQNAVSGVTNRYLAKVASKVMQAFPGAFAGAEVVGNPIRERLFHIKREAHQGPMRVLVIGGSLGAQVFNEVLPEAFAKAGVPLDVFHQTGKGRSSEVQARYEQLGFEAQVADFVDDMASAYGWADVMVCRAGALTVSELAAVGLPSILVPLPSAVDDHQTQNARFLTEHHGAILLPQSEFNAERIGSLLKEWHHDPEQLLEMGTAAHRQAKPDATEAVASVCRQLAGLEKSDRL</sequence>
<evidence type="ECO:0000256" key="4">
    <source>
        <dbReference type="ARBA" id="ARBA00022679"/>
    </source>
</evidence>
<dbReference type="GO" id="GO:0051991">
    <property type="term" value="F:UDP-N-acetyl-D-glucosamine:N-acetylmuramoyl-L-alanyl-D-glutamyl-meso-2,6-diaminopimelyl-D-alanyl-D-alanine-diphosphoundecaprenol 4-beta-N-acetylglucosaminlytransferase activity"/>
    <property type="evidence" value="ECO:0007669"/>
    <property type="project" value="RHEA"/>
</dbReference>
<dbReference type="UniPathway" id="UPA00219"/>
<dbReference type="SUPFAM" id="SSF53756">
    <property type="entry name" value="UDP-Glycosyltransferase/glycogen phosphorylase"/>
    <property type="match status" value="1"/>
</dbReference>
<dbReference type="CDD" id="cd03785">
    <property type="entry name" value="GT28_MurG"/>
    <property type="match status" value="1"/>
</dbReference>
<name>A0A3N1PVI7_9GAMM</name>
<dbReference type="Pfam" id="PF03033">
    <property type="entry name" value="Glyco_transf_28"/>
    <property type="match status" value="1"/>
</dbReference>
<evidence type="ECO:0000256" key="3">
    <source>
        <dbReference type="ARBA" id="ARBA00022676"/>
    </source>
</evidence>
<keyword evidence="3 10" id="KW-0328">Glycosyltransferase</keyword>
<evidence type="ECO:0000256" key="6">
    <source>
        <dbReference type="ARBA" id="ARBA00022984"/>
    </source>
</evidence>
<dbReference type="Gene3D" id="3.40.50.2000">
    <property type="entry name" value="Glycogen Phosphorylase B"/>
    <property type="match status" value="2"/>
</dbReference>
<dbReference type="InterPro" id="IPR004276">
    <property type="entry name" value="GlycoTrans_28_N"/>
</dbReference>